<organism evidence="1 2">
    <name type="scientific">Sutcliffiella horikoshii</name>
    <dbReference type="NCBI Taxonomy" id="79883"/>
    <lineage>
        <taxon>Bacteria</taxon>
        <taxon>Bacillati</taxon>
        <taxon>Bacillota</taxon>
        <taxon>Bacilli</taxon>
        <taxon>Bacillales</taxon>
        <taxon>Bacillaceae</taxon>
        <taxon>Sutcliffiella</taxon>
    </lineage>
</organism>
<dbReference type="EMBL" id="VTEU01000002">
    <property type="protein sequence ID" value="TYS59910.1"/>
    <property type="molecule type" value="Genomic_DNA"/>
</dbReference>
<protein>
    <submittedName>
        <fullName evidence="1">Uncharacterized protein</fullName>
    </submittedName>
</protein>
<dbReference type="RefSeq" id="WP_148965389.1">
    <property type="nucleotide sequence ID" value="NZ_VTEU01000002.1"/>
</dbReference>
<reference evidence="1 2" key="1">
    <citation type="submission" date="2019-08" db="EMBL/GenBank/DDBJ databases">
        <title>Bacillus genomes from the desert of Cuatro Cienegas, Coahuila.</title>
        <authorList>
            <person name="Olmedo-Alvarez G."/>
        </authorList>
    </citation>
    <scope>NUCLEOTIDE SEQUENCE [LARGE SCALE GENOMIC DNA]</scope>
    <source>
        <strain evidence="1 2">CH88_3T</strain>
    </source>
</reference>
<accession>A0AA94WTZ3</accession>
<name>A0AA94WTZ3_9BACI</name>
<dbReference type="AlphaFoldDB" id="A0AA94WTZ3"/>
<sequence length="151" mass="17170">MDFYEKLKSGVNQLKDSKGIPVPITAYMLQELLRRNEKLQDVTVEIKQGELIVSGKAEADLKLAKKDVAFSITLQPIQMEGRELIFKIVKLKPLNLSILNKRIFDKPPHLTYKSGHIRIDFNGWDIVRKIPVGKIKSYVVVEGKIVVMLGI</sequence>
<dbReference type="Proteomes" id="UP000323393">
    <property type="component" value="Unassembled WGS sequence"/>
</dbReference>
<evidence type="ECO:0000313" key="1">
    <source>
        <dbReference type="EMBL" id="TYS59910.1"/>
    </source>
</evidence>
<evidence type="ECO:0000313" key="2">
    <source>
        <dbReference type="Proteomes" id="UP000323393"/>
    </source>
</evidence>
<comment type="caution">
    <text evidence="1">The sequence shown here is derived from an EMBL/GenBank/DDBJ whole genome shotgun (WGS) entry which is preliminary data.</text>
</comment>
<proteinExistence type="predicted"/>
<gene>
    <name evidence="1" type="ORF">FZC74_07075</name>
</gene>